<protein>
    <submittedName>
        <fullName evidence="1">Uncharacterized protein</fullName>
    </submittedName>
</protein>
<evidence type="ECO:0000313" key="1">
    <source>
        <dbReference type="EMBL" id="MDZ5609487.1"/>
    </source>
</evidence>
<dbReference type="Proteomes" id="UP001291930">
    <property type="component" value="Unassembled WGS sequence"/>
</dbReference>
<sequence length="331" mass="37781">MPITVKNQEAFIIDANIRESYMNRVDVLEKVKDLLLLPNLEMATTNQVADFYETSKTVISTLVFEHREELLEDGYHSMKGKELKGKLDYQNFCKPKITNKKGHFTVEHGGQNAVITYGENGLFPRRAILRVGMLLRDSHVAKEVRTQLLNIEEKATQEVKVADINEEQSLQMAVGQAFMSGDINALAHASEKLIEFKSRHITEIENKLQEQKAVIQTLAKEEIQYKDPKKLLRKLVNRYSTLIHGTIRTNKGWKDLCSHLVNKLENGINLKTRRTIARKTYPRASYISVIRDEEFKIIIPAMVGMCESRGVNVSDIMKDAQEVIVLQEAAI</sequence>
<accession>A0ABU5K259</accession>
<dbReference type="RefSeq" id="WP_207996377.1">
    <property type="nucleotide sequence ID" value="NZ_JAXOVW010000066.1"/>
</dbReference>
<reference evidence="2" key="1">
    <citation type="submission" date="2023-11" db="EMBL/GenBank/DDBJ databases">
        <title>Genome Sequence of Bacillus pseudomycoides stain BUPM19.</title>
        <authorList>
            <person name="Farhat A."/>
        </authorList>
    </citation>
    <scope>NUCLEOTIDE SEQUENCE [LARGE SCALE GENOMIC DNA]</scope>
    <source>
        <strain evidence="2">BUPM19</strain>
    </source>
</reference>
<organism evidence="1 2">
    <name type="scientific">Bacillus bingmayongensis</name>
    <dbReference type="NCBI Taxonomy" id="1150157"/>
    <lineage>
        <taxon>Bacteria</taxon>
        <taxon>Bacillati</taxon>
        <taxon>Bacillota</taxon>
        <taxon>Bacilli</taxon>
        <taxon>Bacillales</taxon>
        <taxon>Bacillaceae</taxon>
        <taxon>Bacillus</taxon>
    </lineage>
</organism>
<keyword evidence="2" id="KW-1185">Reference proteome</keyword>
<comment type="caution">
    <text evidence="1">The sequence shown here is derived from an EMBL/GenBank/DDBJ whole genome shotgun (WGS) entry which is preliminary data.</text>
</comment>
<dbReference type="EMBL" id="JAXOVW010000066">
    <property type="protein sequence ID" value="MDZ5609487.1"/>
    <property type="molecule type" value="Genomic_DNA"/>
</dbReference>
<evidence type="ECO:0000313" key="2">
    <source>
        <dbReference type="Proteomes" id="UP001291930"/>
    </source>
</evidence>
<gene>
    <name evidence="1" type="ORF">U2I54_21070</name>
</gene>
<name>A0ABU5K259_9BACI</name>
<proteinExistence type="predicted"/>